<dbReference type="Gene3D" id="2.60.120.10">
    <property type="entry name" value="Jelly Rolls"/>
    <property type="match status" value="1"/>
</dbReference>
<dbReference type="EMBL" id="BAAAME010000004">
    <property type="protein sequence ID" value="GAA1745505.1"/>
    <property type="molecule type" value="Genomic_DNA"/>
</dbReference>
<protein>
    <recommendedName>
        <fullName evidence="1">Cyclic nucleotide-binding domain-containing protein</fullName>
    </recommendedName>
</protein>
<sequence>MAKLDPSVVEALKSVTDFDDTTVKALATHGTLVNVPARWSLMWENTPADKAYIILEGDVVIRKDNADLAELGPGSVIGEIALVNKKLRSASVFALTPLKALHFTDDAIAALSNDNPSFGEALKQAAAERLASD</sequence>
<proteinExistence type="predicted"/>
<dbReference type="PROSITE" id="PS00889">
    <property type="entry name" value="CNMP_BINDING_2"/>
    <property type="match status" value="1"/>
</dbReference>
<keyword evidence="3" id="KW-1185">Reference proteome</keyword>
<dbReference type="Pfam" id="PF00027">
    <property type="entry name" value="cNMP_binding"/>
    <property type="match status" value="1"/>
</dbReference>
<evidence type="ECO:0000259" key="1">
    <source>
        <dbReference type="PROSITE" id="PS50042"/>
    </source>
</evidence>
<dbReference type="InterPro" id="IPR014710">
    <property type="entry name" value="RmlC-like_jellyroll"/>
</dbReference>
<dbReference type="InterPro" id="IPR018488">
    <property type="entry name" value="cNMP-bd_CS"/>
</dbReference>
<reference evidence="2 3" key="1">
    <citation type="journal article" date="2019" name="Int. J. Syst. Evol. Microbiol.">
        <title>The Global Catalogue of Microorganisms (GCM) 10K type strain sequencing project: providing services to taxonomists for standard genome sequencing and annotation.</title>
        <authorList>
            <consortium name="The Broad Institute Genomics Platform"/>
            <consortium name="The Broad Institute Genome Sequencing Center for Infectious Disease"/>
            <person name="Wu L."/>
            <person name="Ma J."/>
        </authorList>
    </citation>
    <scope>NUCLEOTIDE SEQUENCE [LARGE SCALE GENOMIC DNA]</scope>
    <source>
        <strain evidence="2 3">JCM 13518</strain>
    </source>
</reference>
<dbReference type="Proteomes" id="UP001501057">
    <property type="component" value="Unassembled WGS sequence"/>
</dbReference>
<accession>A0ABN2K0B3</accession>
<dbReference type="RefSeq" id="WP_344202501.1">
    <property type="nucleotide sequence ID" value="NZ_BAAAME010000004.1"/>
</dbReference>
<name>A0ABN2K0B3_9ACTN</name>
<dbReference type="SUPFAM" id="SSF51206">
    <property type="entry name" value="cAMP-binding domain-like"/>
    <property type="match status" value="1"/>
</dbReference>
<feature type="domain" description="Cyclic nucleotide-binding" evidence="1">
    <location>
        <begin position="41"/>
        <end position="99"/>
    </location>
</feature>
<organism evidence="2 3">
    <name type="scientific">Aeromicrobium alkaliterrae</name>
    <dbReference type="NCBI Taxonomy" id="302168"/>
    <lineage>
        <taxon>Bacteria</taxon>
        <taxon>Bacillati</taxon>
        <taxon>Actinomycetota</taxon>
        <taxon>Actinomycetes</taxon>
        <taxon>Propionibacteriales</taxon>
        <taxon>Nocardioidaceae</taxon>
        <taxon>Aeromicrobium</taxon>
    </lineage>
</organism>
<dbReference type="SMART" id="SM00100">
    <property type="entry name" value="cNMP"/>
    <property type="match status" value="1"/>
</dbReference>
<gene>
    <name evidence="2" type="ORF">GCM10009710_26930</name>
</gene>
<dbReference type="CDD" id="cd00038">
    <property type="entry name" value="CAP_ED"/>
    <property type="match status" value="1"/>
</dbReference>
<dbReference type="InterPro" id="IPR018490">
    <property type="entry name" value="cNMP-bd_dom_sf"/>
</dbReference>
<dbReference type="PROSITE" id="PS50042">
    <property type="entry name" value="CNMP_BINDING_3"/>
    <property type="match status" value="1"/>
</dbReference>
<evidence type="ECO:0000313" key="3">
    <source>
        <dbReference type="Proteomes" id="UP001501057"/>
    </source>
</evidence>
<evidence type="ECO:0000313" key="2">
    <source>
        <dbReference type="EMBL" id="GAA1745505.1"/>
    </source>
</evidence>
<dbReference type="InterPro" id="IPR000595">
    <property type="entry name" value="cNMP-bd_dom"/>
</dbReference>
<comment type="caution">
    <text evidence="2">The sequence shown here is derived from an EMBL/GenBank/DDBJ whole genome shotgun (WGS) entry which is preliminary data.</text>
</comment>